<dbReference type="Gene3D" id="3.30.9.10">
    <property type="entry name" value="D-Amino Acid Oxidase, subunit A, domain 2"/>
    <property type="match status" value="1"/>
</dbReference>
<evidence type="ECO:0000313" key="7">
    <source>
        <dbReference type="Proteomes" id="UP001283341"/>
    </source>
</evidence>
<comment type="caution">
    <text evidence="6">The sequence shown here is derived from an EMBL/GenBank/DDBJ whole genome shotgun (WGS) entry which is preliminary data.</text>
</comment>
<dbReference type="Pfam" id="PF21274">
    <property type="entry name" value="Rng_hyd_C"/>
    <property type="match status" value="1"/>
</dbReference>
<proteinExistence type="predicted"/>
<gene>
    <name evidence="6" type="ORF">B0H66DRAFT_593525</name>
</gene>
<dbReference type="GO" id="GO:0016709">
    <property type="term" value="F:oxidoreductase activity, acting on paired donors, with incorporation or reduction of molecular oxygen, NAD(P)H as one donor, and incorporation of one atom of oxygen"/>
    <property type="evidence" value="ECO:0007669"/>
    <property type="project" value="UniProtKB-ARBA"/>
</dbReference>
<dbReference type="GO" id="GO:0071949">
    <property type="term" value="F:FAD binding"/>
    <property type="evidence" value="ECO:0007669"/>
    <property type="project" value="InterPro"/>
</dbReference>
<dbReference type="InterPro" id="IPR050641">
    <property type="entry name" value="RIFMO-like"/>
</dbReference>
<dbReference type="PRINTS" id="PR00420">
    <property type="entry name" value="RNGMNOXGNASE"/>
</dbReference>
<dbReference type="InterPro" id="IPR036188">
    <property type="entry name" value="FAD/NAD-bd_sf"/>
</dbReference>
<evidence type="ECO:0000256" key="4">
    <source>
        <dbReference type="SAM" id="MobiDB-lite"/>
    </source>
</evidence>
<keyword evidence="3" id="KW-0560">Oxidoreductase</keyword>
<dbReference type="Gene3D" id="3.40.30.120">
    <property type="match status" value="1"/>
</dbReference>
<dbReference type="InterPro" id="IPR002938">
    <property type="entry name" value="FAD-bd"/>
</dbReference>
<dbReference type="PANTHER" id="PTHR43004">
    <property type="entry name" value="TRK SYSTEM POTASSIUM UPTAKE PROTEIN"/>
    <property type="match status" value="1"/>
</dbReference>
<protein>
    <submittedName>
        <fullName evidence="6">FAD binding domain-containing protein</fullName>
    </submittedName>
</protein>
<accession>A0AAE0HXQ8</accession>
<dbReference type="Proteomes" id="UP001283341">
    <property type="component" value="Unassembled WGS sequence"/>
</dbReference>
<name>A0AAE0HXQ8_9PEZI</name>
<keyword evidence="2" id="KW-0274">FAD</keyword>
<dbReference type="EMBL" id="JAUEDM010000006">
    <property type="protein sequence ID" value="KAK3314863.1"/>
    <property type="molecule type" value="Genomic_DNA"/>
</dbReference>
<organism evidence="6 7">
    <name type="scientific">Apodospora peruviana</name>
    <dbReference type="NCBI Taxonomy" id="516989"/>
    <lineage>
        <taxon>Eukaryota</taxon>
        <taxon>Fungi</taxon>
        <taxon>Dikarya</taxon>
        <taxon>Ascomycota</taxon>
        <taxon>Pezizomycotina</taxon>
        <taxon>Sordariomycetes</taxon>
        <taxon>Sordariomycetidae</taxon>
        <taxon>Sordariales</taxon>
        <taxon>Lasiosphaeriaceae</taxon>
        <taxon>Apodospora</taxon>
    </lineage>
</organism>
<reference evidence="6" key="2">
    <citation type="submission" date="2023-06" db="EMBL/GenBank/DDBJ databases">
        <authorList>
            <consortium name="Lawrence Berkeley National Laboratory"/>
            <person name="Haridas S."/>
            <person name="Hensen N."/>
            <person name="Bonometti L."/>
            <person name="Westerberg I."/>
            <person name="Brannstrom I.O."/>
            <person name="Guillou S."/>
            <person name="Cros-Aarteil S."/>
            <person name="Calhoun S."/>
            <person name="Kuo A."/>
            <person name="Mondo S."/>
            <person name="Pangilinan J."/>
            <person name="Riley R."/>
            <person name="Labutti K."/>
            <person name="Andreopoulos B."/>
            <person name="Lipzen A."/>
            <person name="Chen C."/>
            <person name="Yanf M."/>
            <person name="Daum C."/>
            <person name="Ng V."/>
            <person name="Clum A."/>
            <person name="Steindorff A."/>
            <person name="Ohm R."/>
            <person name="Martin F."/>
            <person name="Silar P."/>
            <person name="Natvig D."/>
            <person name="Lalanne C."/>
            <person name="Gautier V."/>
            <person name="Ament-Velasquez S.L."/>
            <person name="Kruys A."/>
            <person name="Hutchinson M.I."/>
            <person name="Powell A.J."/>
            <person name="Barry K."/>
            <person name="Miller A.N."/>
            <person name="Grigoriev I.V."/>
            <person name="Debuchy R."/>
            <person name="Gladieux P."/>
            <person name="Thoren M.H."/>
            <person name="Johannesson H."/>
        </authorList>
    </citation>
    <scope>NUCLEOTIDE SEQUENCE</scope>
    <source>
        <strain evidence="6">CBS 118394</strain>
    </source>
</reference>
<evidence type="ECO:0000313" key="6">
    <source>
        <dbReference type="EMBL" id="KAK3314863.1"/>
    </source>
</evidence>
<dbReference type="Gene3D" id="3.50.50.60">
    <property type="entry name" value="FAD/NAD(P)-binding domain"/>
    <property type="match status" value="1"/>
</dbReference>
<evidence type="ECO:0000256" key="2">
    <source>
        <dbReference type="ARBA" id="ARBA00022827"/>
    </source>
</evidence>
<keyword evidence="1" id="KW-0285">Flavoprotein</keyword>
<feature type="region of interest" description="Disordered" evidence="4">
    <location>
        <begin position="406"/>
        <end position="437"/>
    </location>
</feature>
<dbReference type="AlphaFoldDB" id="A0AAE0HXQ8"/>
<feature type="compositionally biased region" description="Gly residues" evidence="4">
    <location>
        <begin position="419"/>
        <end position="436"/>
    </location>
</feature>
<dbReference type="PANTHER" id="PTHR43004:SF8">
    <property type="entry name" value="FAD-BINDING DOMAIN-CONTAINING PROTEIN-RELATED"/>
    <property type="match status" value="1"/>
</dbReference>
<keyword evidence="7" id="KW-1185">Reference proteome</keyword>
<dbReference type="Pfam" id="PF01494">
    <property type="entry name" value="FAD_binding_3"/>
    <property type="match status" value="1"/>
</dbReference>
<evidence type="ECO:0000259" key="5">
    <source>
        <dbReference type="Pfam" id="PF01494"/>
    </source>
</evidence>
<feature type="domain" description="FAD-binding" evidence="5">
    <location>
        <begin position="7"/>
        <end position="384"/>
    </location>
</feature>
<reference evidence="6" key="1">
    <citation type="journal article" date="2023" name="Mol. Phylogenet. Evol.">
        <title>Genome-scale phylogeny and comparative genomics of the fungal order Sordariales.</title>
        <authorList>
            <person name="Hensen N."/>
            <person name="Bonometti L."/>
            <person name="Westerberg I."/>
            <person name="Brannstrom I.O."/>
            <person name="Guillou S."/>
            <person name="Cros-Aarteil S."/>
            <person name="Calhoun S."/>
            <person name="Haridas S."/>
            <person name="Kuo A."/>
            <person name="Mondo S."/>
            <person name="Pangilinan J."/>
            <person name="Riley R."/>
            <person name="LaButti K."/>
            <person name="Andreopoulos B."/>
            <person name="Lipzen A."/>
            <person name="Chen C."/>
            <person name="Yan M."/>
            <person name="Daum C."/>
            <person name="Ng V."/>
            <person name="Clum A."/>
            <person name="Steindorff A."/>
            <person name="Ohm R.A."/>
            <person name="Martin F."/>
            <person name="Silar P."/>
            <person name="Natvig D.O."/>
            <person name="Lalanne C."/>
            <person name="Gautier V."/>
            <person name="Ament-Velasquez S.L."/>
            <person name="Kruys A."/>
            <person name="Hutchinson M.I."/>
            <person name="Powell A.J."/>
            <person name="Barry K."/>
            <person name="Miller A.N."/>
            <person name="Grigoriev I.V."/>
            <person name="Debuchy R."/>
            <person name="Gladieux P."/>
            <person name="Hiltunen Thoren M."/>
            <person name="Johannesson H."/>
        </authorList>
    </citation>
    <scope>NUCLEOTIDE SEQUENCE</scope>
    <source>
        <strain evidence="6">CBS 118394</strain>
    </source>
</reference>
<dbReference type="SUPFAM" id="SSF51905">
    <property type="entry name" value="FAD/NAD(P)-binding domain"/>
    <property type="match status" value="1"/>
</dbReference>
<sequence length="625" mass="68090">MTGDTVETKYLIVGAGPAGASLACFLASHGLKGIMISASMGTSDTPRAHITNAAAIECLRDIGLEDEIVKVGQGGENIEHVRWAHSMSGEEYARLHAFGTGPDRKGEYESASPCRHFDLPQSLLEPILVRYATNHGFNVRFQTTLVSFFEQETTTAEKHIMATVRDSLSKTEYKIRTKYLFGADGGRSRVATQLGIPLLSAYNGDDRVMINTVVGTDLSHLMEYRKGDLHWLLQQQQPEEEGDSDLLPMCIVRMVKPWHEWMFTLVAGPSFNPRAVTKEYYLPHIKRFIGDDSTIQAEVLHATYWNINETVAETYSSGGNIFILGDAAHRHPPAAGLGSNTCIQDAFNLAWKVAYVEQKLAGPSLLDTYSAERQPVGQGVVKRANEAMRGQFPLFAALGFGPPAPGSLAEEGDGSASSPGGGGGGGGEVVLHGSGGGRRRVVRASMIRDALESVKHEFNGLGMEMNQLYTGAGIYVTDEEEPFKLTGEAEKNAILHHQPSTYPGRRLPHAWLNKAIPQKPISTIDLAGGGGFTLFTGHGGEAWKEAAEAVGKELDVMIRAYSIGFRQDWEDVYFVWDQVRGVEESGAVLVRPDRFVAWRAKRAEESGKPGCQEKLGTVMRAILGV</sequence>
<evidence type="ECO:0000256" key="1">
    <source>
        <dbReference type="ARBA" id="ARBA00022630"/>
    </source>
</evidence>
<evidence type="ECO:0000256" key="3">
    <source>
        <dbReference type="ARBA" id="ARBA00023002"/>
    </source>
</evidence>